<sequence length="684" mass="76678">MANLPIEFNKWTQAIAFAAKSSYRFLYAAQIMTPLSYASTPANGLDRDARFSHEYDSIQALPEIWPIVARKYGEIIALKAPHESPEVNLTYKELYYQIQRFAAGLQAMGVQAGDRVALYADNSPRWLIADQGSMMAGAVNVVRSSQSEAQELIYILQDSGSTTLIVEDRATLKKLTPTLPDLPLRVIVLLSDEDPDPGLGIKMVNFAQVFQEGAYGTVRSVRVRKTDLATLIYTSGTTGKPKGVMLSHGNLLHQVTSLGTVIQPQAGDRVLSILPTWHSYERACEYFLFSLGCTQIYTNLRHIKQDIKRVKPQYMVAVPRLWESIYEGVQRQFREQPASKQKLINFFLGISQRYIKASRLRAGLDLDNLHPSGGQKLLAQIQVLLLRPLHQLGEKIVYQKVREATGGCLKQVISGGGSLARHLEVFYEMIGVEILVGYGLTETSPVLTARRPWENLRGSAGKPVPYTEIKIVDPESRATLSLGEKGLVMARGPQIMQGYYGKPEATAKVLDSEGWFDTGDVGWLTDRQDLVLTGRQKDTIVLTNGENIEPQPIEDACLRSAYIDQIMLVGQDQRVLGALIVPNLEALEQWAASQNYALKLPDREPQTKGEMIDLDSKPVQDLYRQELNREVKNRPGFRIDDRIGPFKFILEPFSIENGLMTQTLKIRRNVVMDRYQGMINGMFD</sequence>
<dbReference type="GO" id="GO:0008922">
    <property type="term" value="F:long-chain fatty acid [acyl-carrier-protein] ligase activity"/>
    <property type="evidence" value="ECO:0007669"/>
    <property type="project" value="TreeGrafter"/>
</dbReference>
<accession>B8HNF0</accession>
<dbReference type="Pfam" id="PF23562">
    <property type="entry name" value="AMP-binding_C_3"/>
    <property type="match status" value="1"/>
</dbReference>
<dbReference type="KEGG" id="cyn:Cyan7425_4979"/>
<dbReference type="PROSITE" id="PS00455">
    <property type="entry name" value="AMP_BINDING"/>
    <property type="match status" value="1"/>
</dbReference>
<feature type="domain" description="AMP-dependent synthetase/ligase" evidence="1">
    <location>
        <begin position="69"/>
        <end position="500"/>
    </location>
</feature>
<dbReference type="PANTHER" id="PTHR43813">
    <property type="entry name" value="ACYL-ACTIVATING ENZYME 16, CHLOROPLASTIC-RELATED"/>
    <property type="match status" value="1"/>
</dbReference>
<evidence type="ECO:0000259" key="1">
    <source>
        <dbReference type="Pfam" id="PF00501"/>
    </source>
</evidence>
<dbReference type="AlphaFoldDB" id="B8HNF0"/>
<gene>
    <name evidence="2" type="ordered locus">Cyan7425_4979</name>
</gene>
<dbReference type="STRING" id="395961.Cyan7425_4979"/>
<protein>
    <submittedName>
        <fullName evidence="2">AMP-dependent synthetase and ligase</fullName>
    </submittedName>
</protein>
<dbReference type="InterPro" id="IPR020845">
    <property type="entry name" value="AMP-binding_CS"/>
</dbReference>
<dbReference type="HOGENOM" id="CLU_000022_45_5_3"/>
<dbReference type="GO" id="GO:0030497">
    <property type="term" value="P:fatty acid elongation"/>
    <property type="evidence" value="ECO:0007669"/>
    <property type="project" value="TreeGrafter"/>
</dbReference>
<evidence type="ECO:0000313" key="2">
    <source>
        <dbReference type="EMBL" id="ACL47277.1"/>
    </source>
</evidence>
<dbReference type="InterPro" id="IPR052987">
    <property type="entry name" value="Chloroplast_AMP-bd_Enzymes"/>
</dbReference>
<dbReference type="eggNOG" id="COG1022">
    <property type="taxonomic scope" value="Bacteria"/>
</dbReference>
<dbReference type="SUPFAM" id="SSF56801">
    <property type="entry name" value="Acetyl-CoA synthetase-like"/>
    <property type="match status" value="1"/>
</dbReference>
<keyword evidence="2" id="KW-0436">Ligase</keyword>
<dbReference type="EMBL" id="CP001344">
    <property type="protein sequence ID" value="ACL47277.1"/>
    <property type="molecule type" value="Genomic_DNA"/>
</dbReference>
<organism evidence="2">
    <name type="scientific">Cyanothece sp. (strain PCC 7425 / ATCC 29141)</name>
    <dbReference type="NCBI Taxonomy" id="395961"/>
    <lineage>
        <taxon>Bacteria</taxon>
        <taxon>Bacillati</taxon>
        <taxon>Cyanobacteriota</taxon>
        <taxon>Cyanophyceae</taxon>
        <taxon>Gomontiellales</taxon>
        <taxon>Cyanothecaceae</taxon>
        <taxon>Cyanothece</taxon>
    </lineage>
</organism>
<proteinExistence type="predicted"/>
<dbReference type="InterPro" id="IPR042099">
    <property type="entry name" value="ANL_N_sf"/>
</dbReference>
<reference evidence="2" key="1">
    <citation type="submission" date="2009-01" db="EMBL/GenBank/DDBJ databases">
        <title>Complete sequence of chromosome Cyanothece sp. PCC 7425.</title>
        <authorList>
            <consortium name="US DOE Joint Genome Institute"/>
            <person name="Lucas S."/>
            <person name="Copeland A."/>
            <person name="Lapidus A."/>
            <person name="Glavina del Rio T."/>
            <person name="Dalin E."/>
            <person name="Tice H."/>
            <person name="Bruce D."/>
            <person name="Goodwin L."/>
            <person name="Pitluck S."/>
            <person name="Sims D."/>
            <person name="Meineke L."/>
            <person name="Brettin T."/>
            <person name="Detter J.C."/>
            <person name="Han C."/>
            <person name="Larimer F."/>
            <person name="Land M."/>
            <person name="Hauser L."/>
            <person name="Kyrpides N."/>
            <person name="Ovchinnikova G."/>
            <person name="Liberton M."/>
            <person name="Stoeckel J."/>
            <person name="Banerjee A."/>
            <person name="Singh A."/>
            <person name="Page L."/>
            <person name="Sato H."/>
            <person name="Zhao L."/>
            <person name="Sherman L."/>
            <person name="Pakrasi H."/>
            <person name="Richardson P."/>
        </authorList>
    </citation>
    <scope>NUCLEOTIDE SEQUENCE</scope>
    <source>
        <strain evidence="2">PCC 7425</strain>
    </source>
</reference>
<dbReference type="Pfam" id="PF00501">
    <property type="entry name" value="AMP-binding"/>
    <property type="match status" value="1"/>
</dbReference>
<dbReference type="Gene3D" id="3.40.50.12780">
    <property type="entry name" value="N-terminal domain of ligase-like"/>
    <property type="match status" value="2"/>
</dbReference>
<dbReference type="PANTHER" id="PTHR43813:SF1">
    <property type="entry name" value="ACYL-ACTIVATING ENZYME 16, CHLOROPLASTIC-RELATED"/>
    <property type="match status" value="1"/>
</dbReference>
<dbReference type="CDD" id="cd17640">
    <property type="entry name" value="LC_FACS_like"/>
    <property type="match status" value="1"/>
</dbReference>
<name>B8HNF0_CYAP4</name>
<dbReference type="InterPro" id="IPR000873">
    <property type="entry name" value="AMP-dep_synth/lig_dom"/>
</dbReference>